<dbReference type="Pfam" id="PF19864">
    <property type="entry name" value="Radical_SAM_N2"/>
    <property type="match status" value="1"/>
</dbReference>
<dbReference type="PROSITE" id="PS51918">
    <property type="entry name" value="RADICAL_SAM"/>
    <property type="match status" value="1"/>
</dbReference>
<dbReference type="PANTHER" id="PTHR42731">
    <property type="entry name" value="SLL1084 PROTEIN"/>
    <property type="match status" value="1"/>
</dbReference>
<dbReference type="AlphaFoldDB" id="A0A7C0ZE20"/>
<dbReference type="GO" id="GO:0051536">
    <property type="term" value="F:iron-sulfur cluster binding"/>
    <property type="evidence" value="ECO:0007669"/>
    <property type="project" value="InterPro"/>
</dbReference>
<sequence length="484" mass="55452">MREKKRREILGKEKGFKPTSSGYIRIALGYPNTYSVGMSSLGFQWVWYLFNKRPDTICERFFYDTGNTTLESGRKIILFDFIAFSISYEMDYQRVIKMIEQTGLPVRADERDERMPVFIAGGGFASINPEPLAPFFDVIVVGDGEGVIDALLDRYHETKGLGKKEFLESIKDLRGIYIPSITFPVYRGGEIESFEGREVEQNVSFSHPVPFTPVVTPLSHFSDMELIEVERGCRFRCKFCTVGYVNAPFREYDMEEVLDVVNHHRIGLIGASLADYTKFDRIIERLKGRVTHIGVSSVRADRIKKHTMKSLVEMGLKTITIAPEVASKKLMGVISKGITEEQIMGFVNKANDSGIRRVKMYFLIGVPEEDLSDIEMMAGLIMKVNRAFNGEVRVSVNVMIPKPFTAFERLSLITKVDYNHRVSLLKKLIKGIRVDIMPYREAYTQTLFSRGDRRLFFDKNLDKDVFVYHMDSMNVLPWGFIKRG</sequence>
<dbReference type="CDD" id="cd01335">
    <property type="entry name" value="Radical_SAM"/>
    <property type="match status" value="1"/>
</dbReference>
<dbReference type="PANTHER" id="PTHR42731:SF1">
    <property type="entry name" value="RADICAL SAM DOMAIN PROTEIN"/>
    <property type="match status" value="1"/>
</dbReference>
<comment type="caution">
    <text evidence="2">The sequence shown here is derived from an EMBL/GenBank/DDBJ whole genome shotgun (WGS) entry which is preliminary data.</text>
</comment>
<dbReference type="Pfam" id="PF04055">
    <property type="entry name" value="Radical_SAM"/>
    <property type="match status" value="1"/>
</dbReference>
<dbReference type="Proteomes" id="UP000885847">
    <property type="component" value="Unassembled WGS sequence"/>
</dbReference>
<dbReference type="InterPro" id="IPR058240">
    <property type="entry name" value="rSAM_sf"/>
</dbReference>
<evidence type="ECO:0000259" key="1">
    <source>
        <dbReference type="PROSITE" id="PS51918"/>
    </source>
</evidence>
<dbReference type="EMBL" id="DQWE01000311">
    <property type="protein sequence ID" value="HDI83439.1"/>
    <property type="molecule type" value="Genomic_DNA"/>
</dbReference>
<dbReference type="InterPro" id="IPR045784">
    <property type="entry name" value="Radical_SAM_N2"/>
</dbReference>
<dbReference type="SFLD" id="SFLDG01082">
    <property type="entry name" value="B12-binding_domain_containing"/>
    <property type="match status" value="1"/>
</dbReference>
<dbReference type="SUPFAM" id="SSF102114">
    <property type="entry name" value="Radical SAM enzymes"/>
    <property type="match status" value="1"/>
</dbReference>
<dbReference type="Gene3D" id="3.40.50.280">
    <property type="entry name" value="Cobalamin-binding domain"/>
    <property type="match status" value="1"/>
</dbReference>
<reference evidence="2" key="1">
    <citation type="journal article" date="2020" name="mSystems">
        <title>Genome- and Community-Level Interaction Insights into Carbon Utilization and Element Cycling Functions of Hydrothermarchaeota in Hydrothermal Sediment.</title>
        <authorList>
            <person name="Zhou Z."/>
            <person name="Liu Y."/>
            <person name="Xu W."/>
            <person name="Pan J."/>
            <person name="Luo Z.H."/>
            <person name="Li M."/>
        </authorList>
    </citation>
    <scope>NUCLEOTIDE SEQUENCE [LARGE SCALE GENOMIC DNA]</scope>
    <source>
        <strain evidence="2">HyVt-102</strain>
    </source>
</reference>
<gene>
    <name evidence="2" type="ORF">ENF18_06590</name>
</gene>
<dbReference type="InterPro" id="IPR006638">
    <property type="entry name" value="Elp3/MiaA/NifB-like_rSAM"/>
</dbReference>
<dbReference type="InterPro" id="IPR023404">
    <property type="entry name" value="rSAM_horseshoe"/>
</dbReference>
<proteinExistence type="predicted"/>
<organism evidence="2">
    <name type="scientific">candidate division WOR-3 bacterium</name>
    <dbReference type="NCBI Taxonomy" id="2052148"/>
    <lineage>
        <taxon>Bacteria</taxon>
        <taxon>Bacteria division WOR-3</taxon>
    </lineage>
</organism>
<name>A0A7C0ZE20_UNCW3</name>
<dbReference type="GO" id="GO:0003824">
    <property type="term" value="F:catalytic activity"/>
    <property type="evidence" value="ECO:0007669"/>
    <property type="project" value="InterPro"/>
</dbReference>
<protein>
    <submittedName>
        <fullName evidence="2">Radical SAM protein</fullName>
    </submittedName>
</protein>
<dbReference type="Gene3D" id="3.80.30.20">
    <property type="entry name" value="tm_1862 like domain"/>
    <property type="match status" value="1"/>
</dbReference>
<dbReference type="SMART" id="SM00729">
    <property type="entry name" value="Elp3"/>
    <property type="match status" value="1"/>
</dbReference>
<dbReference type="InterPro" id="IPR007197">
    <property type="entry name" value="rSAM"/>
</dbReference>
<accession>A0A7C0ZE20</accession>
<evidence type="ECO:0000313" key="2">
    <source>
        <dbReference type="EMBL" id="HDI83439.1"/>
    </source>
</evidence>
<dbReference type="SFLD" id="SFLDS00029">
    <property type="entry name" value="Radical_SAM"/>
    <property type="match status" value="1"/>
</dbReference>
<feature type="domain" description="Radical SAM core" evidence="1">
    <location>
        <begin position="219"/>
        <end position="435"/>
    </location>
</feature>